<reference evidence="6 7" key="1">
    <citation type="submission" date="2024-02" db="EMBL/GenBank/DDBJ databases">
        <authorList>
            <person name="Daric V."/>
            <person name="Darras S."/>
        </authorList>
    </citation>
    <scope>NUCLEOTIDE SEQUENCE [LARGE SCALE GENOMIC DNA]</scope>
</reference>
<evidence type="ECO:0000313" key="7">
    <source>
        <dbReference type="Proteomes" id="UP001642483"/>
    </source>
</evidence>
<sequence length="453" mass="49109">MKLQREQRDVAAPQYPRSVLWKRFRDLKLKALIVESAKCGDLGVEQSAAEYYQMLREFLPIPGFKSSDVVYSHVESGGIIGENVLMINTIIERGAFIGGGATIAHSHVSGNVSIGNGCFIYGLKEATGKLINTAVPDNSVVVGISLDLNVSGQDRLYTRIRSDGDMQQNTSPEHQDLKQLIDNKKKCFLGGLLACFILMFVLASRHHTLLCILDDVAISRPPTATRVFSCVADSPRVMAGSKVGLMKQSGSAANADKEWKRGLGLIQKGDMETGDVWYIAECPASGNISGTWTDLPPVCYQTGGFVVNAAALVDGERPIRARTRKIKNPKILLAVLDHDEVTRHVTDCTNLDHLREYSKPYEQSALLKACIVHTKLVDLDSKASLEEQLASLGASGVLAGAVLKVLYRAPGVMLDSSSMIHSVLLVEQMLTSGKDGRMRTGVCSVGSRPEGPV</sequence>
<keyword evidence="4" id="KW-0472">Membrane</keyword>
<dbReference type="InterPro" id="IPR014721">
    <property type="entry name" value="Ribsml_uS5_D2-typ_fold_subgr"/>
</dbReference>
<dbReference type="SUPFAM" id="SSF51161">
    <property type="entry name" value="Trimeric LpxA-like enzymes"/>
    <property type="match status" value="1"/>
</dbReference>
<dbReference type="Gene3D" id="2.160.10.10">
    <property type="entry name" value="Hexapeptide repeat proteins"/>
    <property type="match status" value="1"/>
</dbReference>
<evidence type="ECO:0000256" key="3">
    <source>
        <dbReference type="ARBA" id="ARBA00022777"/>
    </source>
</evidence>
<dbReference type="Gene3D" id="3.30.230.10">
    <property type="match status" value="1"/>
</dbReference>
<dbReference type="Proteomes" id="UP001642483">
    <property type="component" value="Unassembled WGS sequence"/>
</dbReference>
<evidence type="ECO:0000256" key="2">
    <source>
        <dbReference type="ARBA" id="ARBA00022741"/>
    </source>
</evidence>
<keyword evidence="4" id="KW-1133">Transmembrane helix</keyword>
<keyword evidence="7" id="KW-1185">Reference proteome</keyword>
<accession>A0ABP0GH88</accession>
<dbReference type="EMBL" id="CAWYQH010000114">
    <property type="protein sequence ID" value="CAK8690256.1"/>
    <property type="molecule type" value="Genomic_DNA"/>
</dbReference>
<feature type="domain" description="GDP-fucose pyrophosphorylase" evidence="5">
    <location>
        <begin position="17"/>
        <end position="165"/>
    </location>
</feature>
<feature type="transmembrane region" description="Helical" evidence="4">
    <location>
        <begin position="187"/>
        <end position="204"/>
    </location>
</feature>
<dbReference type="InterPro" id="IPR052203">
    <property type="entry name" value="GHMP_Kinase-Related"/>
</dbReference>
<keyword evidence="4" id="KW-0812">Transmembrane</keyword>
<organism evidence="6 7">
    <name type="scientific">Clavelina lepadiformis</name>
    <name type="common">Light-bulb sea squirt</name>
    <name type="synonym">Ascidia lepadiformis</name>
    <dbReference type="NCBI Taxonomy" id="159417"/>
    <lineage>
        <taxon>Eukaryota</taxon>
        <taxon>Metazoa</taxon>
        <taxon>Chordata</taxon>
        <taxon>Tunicata</taxon>
        <taxon>Ascidiacea</taxon>
        <taxon>Aplousobranchia</taxon>
        <taxon>Clavelinidae</taxon>
        <taxon>Clavelina</taxon>
    </lineage>
</organism>
<evidence type="ECO:0000256" key="4">
    <source>
        <dbReference type="SAM" id="Phobius"/>
    </source>
</evidence>
<dbReference type="PANTHER" id="PTHR32463:SF0">
    <property type="entry name" value="L-FUCOSE KINASE"/>
    <property type="match status" value="1"/>
</dbReference>
<evidence type="ECO:0000256" key="1">
    <source>
        <dbReference type="ARBA" id="ARBA00022679"/>
    </source>
</evidence>
<proteinExistence type="predicted"/>
<dbReference type="Pfam" id="PF07959">
    <property type="entry name" value="Fucose_pyrophosphorylase"/>
    <property type="match status" value="1"/>
</dbReference>
<comment type="caution">
    <text evidence="6">The sequence shown here is derived from an EMBL/GenBank/DDBJ whole genome shotgun (WGS) entry which is preliminary data.</text>
</comment>
<keyword evidence="1" id="KW-0808">Transferase</keyword>
<name>A0ABP0GH88_CLALP</name>
<dbReference type="InterPro" id="IPR012887">
    <property type="entry name" value="GDP_fucose_pyrophosphorylase"/>
</dbReference>
<keyword evidence="2" id="KW-0547">Nucleotide-binding</keyword>
<dbReference type="InterPro" id="IPR011004">
    <property type="entry name" value="Trimer_LpxA-like_sf"/>
</dbReference>
<evidence type="ECO:0000313" key="6">
    <source>
        <dbReference type="EMBL" id="CAK8690256.1"/>
    </source>
</evidence>
<protein>
    <recommendedName>
        <fullName evidence="5">GDP-fucose pyrophosphorylase domain-containing protein</fullName>
    </recommendedName>
</protein>
<dbReference type="PANTHER" id="PTHR32463">
    <property type="entry name" value="L-FUCOSE KINASE"/>
    <property type="match status" value="1"/>
</dbReference>
<evidence type="ECO:0000259" key="5">
    <source>
        <dbReference type="Pfam" id="PF07959"/>
    </source>
</evidence>
<gene>
    <name evidence="6" type="ORF">CVLEPA_LOCUS22887</name>
</gene>
<keyword evidence="3" id="KW-0418">Kinase</keyword>